<evidence type="ECO:0000256" key="2">
    <source>
        <dbReference type="ARBA" id="ARBA00022729"/>
    </source>
</evidence>
<dbReference type="InterPro" id="IPR051601">
    <property type="entry name" value="Serine_prot/Carboxylest_S33"/>
</dbReference>
<dbReference type="SUPFAM" id="SSF53474">
    <property type="entry name" value="alpha/beta-Hydrolases"/>
    <property type="match status" value="1"/>
</dbReference>
<dbReference type="Proteomes" id="UP000186104">
    <property type="component" value="Chromosome"/>
</dbReference>
<evidence type="ECO:0000313" key="9">
    <source>
        <dbReference type="Proteomes" id="UP000186104"/>
    </source>
</evidence>
<evidence type="ECO:0000313" key="8">
    <source>
        <dbReference type="EMBL" id="ANI93423.1"/>
    </source>
</evidence>
<feature type="transmembrane region" description="Helical" evidence="5">
    <location>
        <begin position="12"/>
        <end position="33"/>
    </location>
</feature>
<comment type="similarity">
    <text evidence="1">Belongs to the peptidase S33 family.</text>
</comment>
<dbReference type="EMBL" id="CP015961">
    <property type="protein sequence ID" value="ANI93423.1"/>
    <property type="molecule type" value="Genomic_DNA"/>
</dbReference>
<keyword evidence="5" id="KW-0812">Transmembrane</keyword>
<accession>A0A173LNE3</accession>
<dbReference type="Pfam" id="PF00561">
    <property type="entry name" value="Abhydrolase_1"/>
    <property type="match status" value="1"/>
</dbReference>
<keyword evidence="3 8" id="KW-0378">Hydrolase</keyword>
<dbReference type="InterPro" id="IPR013595">
    <property type="entry name" value="Pept_S33_TAP-like_C"/>
</dbReference>
<evidence type="ECO:0000256" key="1">
    <source>
        <dbReference type="ARBA" id="ARBA00010088"/>
    </source>
</evidence>
<dbReference type="STRING" id="499555.BJL86_2663"/>
<feature type="region of interest" description="Disordered" evidence="4">
    <location>
        <begin position="525"/>
        <end position="647"/>
    </location>
</feature>
<dbReference type="Gene3D" id="3.40.50.1820">
    <property type="entry name" value="alpha/beta hydrolase"/>
    <property type="match status" value="1"/>
</dbReference>
<dbReference type="PANTHER" id="PTHR43248:SF29">
    <property type="entry name" value="TRIPEPTIDYL AMINOPEPTIDASE"/>
    <property type="match status" value="1"/>
</dbReference>
<keyword evidence="2" id="KW-0732">Signal</keyword>
<evidence type="ECO:0000259" key="6">
    <source>
        <dbReference type="Pfam" id="PF00561"/>
    </source>
</evidence>
<evidence type="ECO:0000259" key="7">
    <source>
        <dbReference type="Pfam" id="PF08386"/>
    </source>
</evidence>
<dbReference type="AlphaFoldDB" id="A0A173LNE3"/>
<keyword evidence="5" id="KW-0472">Membrane</keyword>
<dbReference type="PANTHER" id="PTHR43248">
    <property type="entry name" value="2-SUCCINYL-6-HYDROXY-2,4-CYCLOHEXADIENE-1-CARBOXYLATE SYNTHASE"/>
    <property type="match status" value="1"/>
</dbReference>
<keyword evidence="5" id="KW-1133">Transmembrane helix</keyword>
<name>A0A173LNE3_9ACTN</name>
<dbReference type="InterPro" id="IPR000073">
    <property type="entry name" value="AB_hydrolase_1"/>
</dbReference>
<dbReference type="KEGG" id="dtm:BJL86_2663"/>
<keyword evidence="9" id="KW-1185">Reference proteome</keyword>
<dbReference type="Pfam" id="PF08386">
    <property type="entry name" value="Abhydrolase_4"/>
    <property type="match status" value="1"/>
</dbReference>
<evidence type="ECO:0000256" key="5">
    <source>
        <dbReference type="SAM" id="Phobius"/>
    </source>
</evidence>
<evidence type="ECO:0000256" key="3">
    <source>
        <dbReference type="ARBA" id="ARBA00022801"/>
    </source>
</evidence>
<dbReference type="InterPro" id="IPR029058">
    <property type="entry name" value="AB_hydrolase_fold"/>
</dbReference>
<proteinExistence type="inferred from homology"/>
<feature type="domain" description="Peptidase S33 tripeptidyl aminopeptidase-like C-terminal" evidence="7">
    <location>
        <begin position="453"/>
        <end position="529"/>
    </location>
</feature>
<protein>
    <submittedName>
        <fullName evidence="8">Putative hydrolase</fullName>
    </submittedName>
</protein>
<reference evidence="8 9" key="1">
    <citation type="submission" date="2016-06" db="EMBL/GenBank/DDBJ databases">
        <title>Complete genome sequence of a saline-alkali tolerant type strain Dietzia timorensis ID05-A0528T.</title>
        <authorList>
            <person name="Wu X."/>
        </authorList>
    </citation>
    <scope>NUCLEOTIDE SEQUENCE [LARGE SCALE GENOMIC DNA]</scope>
    <source>
        <strain evidence="8 9">ID05-A0528</strain>
    </source>
</reference>
<sequence length="675" mass="71601">MDRGIVQVKGKIVSVAAMAGATAVISAGTATAVQPIQWQSCETLFNLEPGSVPEEQRLECAIVDAPLDYDNPDGPTTPIAVSKVSPKSGQSKSAIFGNPGGPGDDALMFWANRDTGIAPTDLYNDHDLIAVQPRGLWGSNPIQCDPSLASPFALNPLHDACYGTNGAYIESMTTENAARDMDFVRQSMGLETIDYYGVSYGTKLGADYATLYPEHTGKMMLDSNVGPDWAWSEQSAQTTEAQHARMYDMFEWIASNDETYGLGDTPLKVFNRWKAISDQEVGGPSNMIPPAAQEGDLPNELRGTPVQQPALDVINTTAPGRARLEGLWNAVTLRELTNNAASGMYDTAVGASFNETSWPMVANILSYYDKNQGEIPRVSPVAAQRIRNAKASDNTQFNTQHDMFRIVTCNEDQTVQNPLAIGSAELDAKTGGDRLLAQAAGQRAGSDCFGYQPVTEPIKVSGEGLEQKPIILQNVHDAVTPMGGAENMLERMGGKLVTVDNGGHGAFRTGNKFIDDAVADFFTNGTVPPDTLPGRPTPKPLPTTLEGEYPSNTVGYGEGENPFAQAQRGISQAVDAGAQAAQDAVEPAGQQAQPTEQQAQPTEQQAGAEQSGTEQDPAATGQQAQNTTANDGGAAEDPAEKAARDAAAGIDQAVGALTGTQQNGAQYTVDQYYGQ</sequence>
<feature type="compositionally biased region" description="Low complexity" evidence="4">
    <location>
        <begin position="573"/>
        <end position="610"/>
    </location>
</feature>
<evidence type="ECO:0000256" key="4">
    <source>
        <dbReference type="SAM" id="MobiDB-lite"/>
    </source>
</evidence>
<dbReference type="GO" id="GO:0016787">
    <property type="term" value="F:hydrolase activity"/>
    <property type="evidence" value="ECO:0007669"/>
    <property type="project" value="UniProtKB-KW"/>
</dbReference>
<feature type="compositionally biased region" description="Low complexity" evidence="4">
    <location>
        <begin position="618"/>
        <end position="636"/>
    </location>
</feature>
<feature type="domain" description="AB hydrolase-1" evidence="6">
    <location>
        <begin position="99"/>
        <end position="257"/>
    </location>
</feature>
<gene>
    <name evidence="8" type="ORF">BJL86_2663</name>
</gene>
<organism evidence="8 9">
    <name type="scientific">Dietzia timorensis</name>
    <dbReference type="NCBI Taxonomy" id="499555"/>
    <lineage>
        <taxon>Bacteria</taxon>
        <taxon>Bacillati</taxon>
        <taxon>Actinomycetota</taxon>
        <taxon>Actinomycetes</taxon>
        <taxon>Mycobacteriales</taxon>
        <taxon>Dietziaceae</taxon>
        <taxon>Dietzia</taxon>
    </lineage>
</organism>